<dbReference type="PANTHER" id="PTHR10676">
    <property type="entry name" value="DYNEIN HEAVY CHAIN FAMILY PROTEIN"/>
    <property type="match status" value="1"/>
</dbReference>
<dbReference type="FunFam" id="3.20.180.20:FF:000005">
    <property type="entry name" value="Dynein heavy chain, putative"/>
    <property type="match status" value="1"/>
</dbReference>
<feature type="coiled-coil region" evidence="3">
    <location>
        <begin position="3665"/>
        <end position="3706"/>
    </location>
</feature>
<dbReference type="InterPro" id="IPR015943">
    <property type="entry name" value="WD40/YVTN_repeat-like_dom_sf"/>
</dbReference>
<dbReference type="InterPro" id="IPR042222">
    <property type="entry name" value="Dynein_2_N"/>
</dbReference>
<dbReference type="InterPro" id="IPR041466">
    <property type="entry name" value="Dynein_AAA5_ext"/>
</dbReference>
<dbReference type="InterPro" id="IPR003593">
    <property type="entry name" value="AAA+_ATPase"/>
</dbReference>
<dbReference type="SUPFAM" id="SSF50969">
    <property type="entry name" value="YVTN repeat-like/Quinoprotein amine dehydrogenase"/>
    <property type="match status" value="1"/>
</dbReference>
<dbReference type="Pfam" id="PF08393">
    <property type="entry name" value="DHC_N2"/>
    <property type="match status" value="1"/>
</dbReference>
<dbReference type="GO" id="GO:0016887">
    <property type="term" value="F:ATP hydrolysis activity"/>
    <property type="evidence" value="ECO:0007669"/>
    <property type="project" value="InterPro"/>
</dbReference>
<feature type="domain" description="F-box" evidence="5">
    <location>
        <begin position="3950"/>
        <end position="3996"/>
    </location>
</feature>
<dbReference type="Pfam" id="PF12775">
    <property type="entry name" value="AAA_7"/>
    <property type="match status" value="1"/>
</dbReference>
<dbReference type="GO" id="GO:0008569">
    <property type="term" value="F:minus-end-directed microtubule motor activity"/>
    <property type="evidence" value="ECO:0000318"/>
    <property type="project" value="GO_Central"/>
</dbReference>
<keyword evidence="2" id="KW-0677">Repeat</keyword>
<evidence type="ECO:0000256" key="4">
    <source>
        <dbReference type="SAM" id="MobiDB-lite"/>
    </source>
</evidence>
<dbReference type="SMART" id="SM00320">
    <property type="entry name" value="WD40"/>
    <property type="match status" value="7"/>
</dbReference>
<dbReference type="RefSeq" id="XP_006677265.1">
    <property type="nucleotide sequence ID" value="XM_006677202.1"/>
</dbReference>
<dbReference type="InterPro" id="IPR042228">
    <property type="entry name" value="Dynein_linker_3"/>
</dbReference>
<dbReference type="Pfam" id="PF18199">
    <property type="entry name" value="Dynein_C"/>
    <property type="match status" value="1"/>
</dbReference>
<dbReference type="InterPro" id="IPR036047">
    <property type="entry name" value="F-box-like_dom_sf"/>
</dbReference>
<dbReference type="Pfam" id="PF17852">
    <property type="entry name" value="Dynein_AAA_lid"/>
    <property type="match status" value="1"/>
</dbReference>
<dbReference type="FunFam" id="1.20.140.100:FF:000016">
    <property type="entry name" value="Ciliary dynein heavy chain 11"/>
    <property type="match status" value="1"/>
</dbReference>
<evidence type="ECO:0000313" key="7">
    <source>
        <dbReference type="Proteomes" id="UP000007241"/>
    </source>
</evidence>
<accession>F4NYT4</accession>
<dbReference type="InterPro" id="IPR001680">
    <property type="entry name" value="WD40_rpt"/>
</dbReference>
<dbReference type="Gene3D" id="1.20.140.100">
    <property type="entry name" value="Dynein heavy chain, N-terminal domain 2"/>
    <property type="match status" value="1"/>
</dbReference>
<feature type="compositionally biased region" description="Basic and acidic residues" evidence="4">
    <location>
        <begin position="368"/>
        <end position="378"/>
    </location>
</feature>
<gene>
    <name evidence="6" type="ORF">BATDEDRAFT_23367</name>
</gene>
<dbReference type="InterPro" id="IPR049945">
    <property type="entry name" value="AAA_22"/>
</dbReference>
<keyword evidence="7" id="KW-1185">Reference proteome</keyword>
<dbReference type="Gene3D" id="3.20.180.20">
    <property type="entry name" value="Dynein heavy chain, N-terminal domain 2"/>
    <property type="match status" value="1"/>
</dbReference>
<keyword evidence="3" id="KW-0175">Coiled coil</keyword>
<dbReference type="GO" id="GO:0005524">
    <property type="term" value="F:ATP binding"/>
    <property type="evidence" value="ECO:0007669"/>
    <property type="project" value="InterPro"/>
</dbReference>
<dbReference type="Gene3D" id="1.20.58.1120">
    <property type="match status" value="1"/>
</dbReference>
<feature type="coiled-coil region" evidence="3">
    <location>
        <begin position="3360"/>
        <end position="3459"/>
    </location>
</feature>
<sequence>MQQAHHEQVQTHSQDVTHDLPSLLLSKSQPLPSQLSKPSLNERIQIEVPSNTLLESLGLGQTESRWIHAEKLFLEVFYGKHYMPAYNALQSASRPPPKVYFMPISSHRMQSKPALDPVVNAGCRISRPRTAELAPNLRRRLERFRELDTIAFVKPQGLGTPMGTPVPGSFTDHRSSATRLSLSCSRSSMLGLNGARVRGRSASAARTRLTCTLSPDMQQVLANVLGTSFLEKYQTHIGLLPTLNHISLIDSQMMHKTPLRKIQKKAEYRTTHGLGVFQAHIQNELLPTSHGHATNSNGHFLVRRITSKYKTPRQPPHRRMTPRPAQSRLPAIQKNISQLINEADISAEPFLSTLQKTPTLDSDMVPIDFDHHSLSSEHDSDDSNNELDDIQMMTQAKKLDVSNQNLYVDSNDSSIAPDPSSVYVHTVLKNSTVPSANSMRRAKRIGNVFPLDFFMDKDCTQKLILAISHAEFPDGVPCVGRLWLDPKGKYFESFECLVRCISRPHMWVPCKVVSYNTITGRFTVKWSIPEMQHQPNTAVNEKLITEIMLPGDTLASLKSRLMYAKQLRDEFETHLAVQQCIKLIRPMIEHTLPEFPKTIVERIFTLAKSQFEASFTFIKRKSITAVFDENEIHMQCKYQQEQFENQLLDIHNELQNDFINSELKSLLIQNRHFKLFVPDVLFLHKQNVHQHHDVVLSSDLVAENLVPVNNGHANCLKMAVEAIELQLQFKISLAAQDALFELHQSIASMFSLSLLDTIKKGVTRVCSTKSKLGSPNHQGVTCVNELVMPAQIQHPTSFPKSHLLSCDYKSPNIYGRKQPRPLHPSKKHDHDSLILPPTHKIWPATSNISGNSATLLNIERVENTTIHPITDHQGNIAFTPVDFLDVCKWLQTHLSHVLQELIPSAASICFKKLIKAFHNITPFECSTQLDFNVSKQADMDFSGEVHRRISRIVTVMTYTFLAPFIDAGINSIYQAVQLNQLHIQLNTTFDLIQSKDAAEKCNSMEFVLDYEVPLDELSTQLKLWLTAWTNPISCISPGESLSIQLPDHTYTKVLLNDLVDDSIEGCLSHLNRLKEKLIPSLTIASELPVLEGNIQEYLSQNIKCLDKLSEVKKVVKFHMDIAIRGLCKINHDNIKNKVFSWIEKVQVMICDGINQTIDSRANQLILKCNSLFELKSPTTFEETKSATEKLREMATATDYIRDQIDWLGHLKQFLDDRNWIQSDIGFAKLIKVRAIQDTFFSFLHTMEQNINDANRRLSASIGLEIEKLLKSWDKVDSAADILFIQPIKKEATISKLSNATSSSEAFGSFTEVLDSKIHGEKKAHFFKDDSKKLVTTTEEQSNKVDAIQNPDRTDQTDFNPHEYVISVNGLATDNMEPDELSKINPMSQDSPIISAQKHQHNQTILPSNLEQLEQSSFKDDQKVELSHPVVSQPIMTISSPETFPGATSSKLTRRRKTVISPSLCRPTSNHTGVTQKPPIPKKYTGIELGEITDVDASLKEVQHQIFASIDAAKLIMAKIACIDNIPGAIDMDIVMDKMYTHSKLIGCLICLRSNLVNWRTFSIASLSISEINITAAELMHIPEKFNLMNSPIVKANYDDMIQFMQVELPLLTILKNPIFREEHWEHIRTLIQFDLHIETHSIQDIIDTFGFDTISILTDTIEPIEAAANKEYAITNVIKEIKERYQLMPIELETNNCFGLPVVKNFTNYISTMESDLLTLGMMMPSKGMEKYSLILDDIKAKLHTAIEAMREWEKMQPLMISVHGFFESEEVRLQLSVELRRFRVFETGYHVVINNVQTHQLFSILIEAHPDLPISIADIRIGLRKITDDVQGWLDKKRLGFPRLFFVSDDELLELVSIAKDPFSIQHQLPRYFDFTEMIYTTNSSKECVITGVKSSEGESVLFNNSIETRELGVEQWLLKVEQEVQATLQKILVSHMQQLQFEGLHQHWSTIFEKMVHNTPSQIIQLAFQIMRTTELQTCIENNNTSSIFDFINQSKDNINRLAALIRQGDTNPSTIHSWKAMIILEINYRDWGQDLYKDRVYDVTSFKWLKGLRYYFSEETNTVIVRQYLQSAVYGFEYVGSTSRLCWANISERGYAAIWGAMHLKMGVTGYGPVSIGKTEVFKDFARAVGKFAVFFNCSEGVSPQALTRLMTGMAMTGCYLLMTHLDKLEYTTLSIVWQAISSLRDFAERKDAASVSFLGRIIKLPPSSNVPFFSTISPDSLTSPNFIAALRSQCRLVAFAAPDQVAIASGLLHMAAFTDAQNLAEKISALFVMAGDQLSRQTHYDFNLRTIRTVIRLADASCAQGNSNQETKAVVKAITSYIVPKLIFDDFSVFTNLIETVFGACYNTLDTENPKRESKYEMAISKLEPFSIQQLVFKTIDHFIQIIETGQHAIVLGKVGVGKTSLIHGASSVLGSVVDVVNPRALPSTFLFGFQESTGYQKGIIESIADKAYKSLDKNFWLVFDGPLESSWADSVSSMLQIEEGGALCLSNGKRVILGSNMTVVIETDNLDNASAGFVGRFNIVFVRNEWSWRARLQAWLLNFQDHCQKMSSSNVRYIDVKLLIDACFSSFMEKIIQITTEYIFESLFLEYGKLAAESRSKSAKLFTRTICDLIEDMFHYSVIWSFGACINTEFRKFFDQSYQRLINVSGSNSRLATILSGNTDISLFDLKFEIFGSVWSHMVDDIFGQSIQATKILSRQQEIISLLLRHKHNVLLMGEIGSRKTSTATQIMLELCEKETNNIIGHAFPLLPKSSITDFTSYLQKILVEDDQQTISDRRTYTPANNNSLIMFVDDLQILTSNAFGSRTIWELFRFFTDSKGYWSTPSTFRHIHRVTLLAACDLLQNSIVVLPLRLMRQFSVIFFDESDVLEDSALRHFYADIYDSVLDLEIENIQSRLQSVVNSTLDLVRLLKKQLCLSSDSPFYLFSTHDLEKLLTRICMASTTHFSSNQMLFQLWSYEASRVFEDRARYIDQPIFKTCLQLVSKKHFHIDSFKPAEIMSDIDIEQRSNPQSAGHTFSRVAIREMDETTIHEIIEKSCNNSSNTVWTLSDFSVVPDSAVNFVRLDRVFSASCHAHAILVCHPGQDFSLDVVKQVTLARSLPLAEITFQKDINLEHWRSFVRKHATDAGLNEIRTVVCITFMRGVDIPAEVWGDLHVIMDGARSRYIWPPNEFEDLMNKVSHQFQMKKNQVFSVSNLQQNSNQSIFVKNGSNQPNQLEMTKYWAQKIQQNVSFILRIDATDIEKHQYLLQFPRLICRSTVIIFKDYNTAELEIMSYRALNTALIMLDMPNDEIERLGKLLVCIFLTAFNSIKDPVRRHQNFSVLRFSRFISQFALLLTEQKAQIETQLSEYYTSLQQTQQLRDRIQEQVQKGKQELVELPLQLTRINNELSELSIAVKTSESEAARLTNVMNEKRETFRRLAVEREIAIANAGLTEAKNAFENAIQQLHSVKKNDLEELKEYVIPTPFLALVSDGLCILFDRPTGWSEAKKLLSSHTFLPKLIQFDCGCISETTIEKLRKIIDHPSFQADKTTKNGFAVCSLSQWLRAMLKYSKEIRIKLHKGNRESENQKPINTLPVETVDNGEEEKVLEQLCFNCSTMKKREALLQMQKQELSGRFTIIKEGFSSTSIFDSSNPDQITESQWIQQAFQNDGVGVRFTNAEVAQAHAEYEKELQNLQLLKEKMSSDLKDAENSLDDVKIAIESMTPSHISELIDIKDGGVFTDAAKSTMMRLLKLNDQTHPKVVYQKFKNVDLHWLASSSAALFKDVIDGPLFQRVAFYDSKMVCSSAVSPFQACRGAFLIRDIAISLHQYISKKDRICCIIEQCQKQVNIKKAQFDKEWSALYSHLPEYWTFEIIVQKFKHLKYLKCNPTLRRLLELACKLVQWDGGIAEFENRLIQDPFSFGTTISKVKIGDESTMQVLNSAIQNTPISSFEITAQVDRVYCDIIARLPKSICCRILTMMDSKTLCHISLVSKKWCDLIKHQQIWKWKSHESGWGIAFNYPKTLDWREFYIKLTVLKRKRIPEVQKVFREDINNLVGLKAYKRQAIFMKRVPEYLKLERQDYDANRRSNDIIQLELTNDLFMAIEDQFSLYLSETESQALSFQAPTSAQIQYKQNIQKNSSLRLKKAIITVSTSEHSFGIKHVHELIIEKASKLHCLHNSIERVKKYISRVDSFLRIDCPTLIFQTEDQNIDPQNLTLQSSSPGCFSILYTLSNCLDIIYAYHRGMQMGKHIQFQVRFIRSLNLLCTSIESNIAELKKKKTSVQGDAILFASTCSLFPAMNFSERDQARKLWIESIMKHYLIREFQEVISEFYLTHSRFWSVMEADQIQLANALLLHSSCDMVIMDPDNLAAIILADLEKEFKMMTCIDAFSPNFYHELDSHIMTSGVIAIKNVGAEPTVHSAITKFKLLRCQAAQSISNLTNDKHCKILIFSPLDILDDLEPTFDRIDINFTSETLTVHLIDVMFKVLKPKFHLDRIQLRTDFEDHSKSVKQWFSKIIEVAKKHQSIEEEIVYDIIMFQRKNEETQVLKTKRELFDLDIAPLYLYYNKIVSYVIEVWQLMRQLESVDKKYCFSNSMLIHCFEKSILYLLETSFSGQLQRHDVDTVLENFTSLICNSLGRAIHHFDRVPFFAQLVIVKMRYYEMLSKKDYYSTKLVVQKRAEIKNDSEFTTWVHDKFISQVEDRPQFIQLLSSLLHSDQRHLEIMSGPLCDLYERRLAFLPKFFITLIALPQFVDEGIHDVLQEIQSWTPHDRNPLTYFSKALESPHTLILTLSCSPKDTIRNILLLSETYDESHLQLSIINEADKLADRWIEKISFAAENETWILITLDTSWMVWLPKIHQISKMTSNGFKIWLISPSYLTCKLPLWLFKESRVVDDSDNNDQNAVLQKLEANDSQLGDAYRPWLAIVLKFHSSLVHLSLHSEISFPKFMVFDEIDYAALLKLYALTTRMKLPLDTLKHILMHTVYSLESRSDHNVERLNSLWNQVRALYDSIISCQEQPLDIMTKESFLLFFQKYKTQMYSKKEMYAHNFGNTINIDHLSRKLCSTLAILQQDCVKLDTVDEDPINVKYKLGQYLSILPDSVSVRLIYENMELAQNSHFKYFLLEEANNFLRLIRRVRIDLQALLSSFSNGYSTSSSKKTIQAILENKIPKPWIRRSHPTTATLSTWIHDISKRVKALNKWISIGQPWLIHASLPFSLRALLHTFRKAFADKCQTSVDAVELVFEPVSMCDIDRRSISDLMEKQGVAIVITGLYMDGVKICKDSIVTINAGVANNLPLYLVRPSFPSQNKLLVGSCFSSTTYMSHEDADIVDTLKPVPPFQLDLKSKINTHAASQKKLFKYKAALKIFGERAPVTELLEDGTRHNQICELQVKSTIPPDVLLQQDPEILVDVADKLLPNYLQPGYIDLNYFHSLNSMSDSLDKNMLDTSYFFTVYVCSTSDADNERRYLFETVFPMLMQDLAYRHIDLHFVDMKLDLRDGVDPHSQLHAACTQIRRASLFIGIFGAKLGPVFQKQDISSYIMETYPFLKQELAIPKTITELEIACALQETDSRYSVNAQRACLFYFRDPNFSRSMPKSFRAQYEPNDLEEKAKINQLRSKMLQEFPDRCVPHYSGHFTQVIGREVHMGGLEKYGERLRSDLLMQILECVKNQRRKIGRAPFSSLVPKKNIGRENITSLIINSVCSPSTLFLHEKKSKFSPAVLIYGPSGSGKTATLSYLCREFVKRDVVVLHNFVRTWVSSFNVDSMIRRFCIKLFGYLRVKNRQLPVNSRKLRQYFIVLLHEIVYFGNKVVIVIDEVDRMVDSHNHHDSLSWMPHPSELGIDVRDHIFWIFSAADNQIYDTMQRIYHDAARISLDALTEDDKRNIIIDKSKSFGLRLDARSMKLLLGHPASDSPLYLHLVFKEAHLNMTKTHFQFNNYILETVEHVFERIFERMEKRHGVDLIKKLLGFISIARNGLREVEIIGLLKIGLLDWNLLFESIEEYVIKTSAGFIIFFHDQFTFAVKHRYLNDLHQLEHYHHILSDYFISICDPKGNLTWTGSNAIRAIDISYHQFHAKRPISEISVIMCSIGFISAVFASNLAYELSGQFCKAIKLAVSATNPTIRTKLTDYNFFAEQHSRSLAMYPKLAYSLALNLPNGFCLHVREEALQAYQNKTNLDPFLNCLSLTEDQLEMVPLGNHQTNIIYIGVITISDLGKCCISVSTDGTLNAWNIDTFLHISTLVVEPLGDDTVVQCCFGLNDSKTVVYGTHNGHICVYNTGIGHMHARIENIYTGGILFCSDNPDGVWQRGHDKTLQWVQFSTQRVINVSNYQQDMLESKNASVAATLRPTSKDGRVDKILARSVDGKKIAYLILDKRHCVVVMATKTMREVCRFAEDGVGETSIGQFSIGKDLLAVVLSNGDVMLWKIDTHSRVALVRIPIDTKISCLSISNDENLLYFGSTSSLVGIACTKTGKIVKRLSIGEKKILGCMCIAASKGQERFFSASDSSLFICDSQSNLYTSITKEAFDANREQIPSRHAAPINAVLAFKPHQSHKLEAISTSKDGRLVVWSTCTDLKKFVPVRQNFVADDLTSCRIHQSTGFAIITSKNVAIVWNVEHAQEVLRISHTRALRDAVLMKFQKDQENMRLYTWAVDGELTAWKLVGRPNLFVTYDPKPLFCRFVTHFYTNSLSSSMSELLVACDTTAMILDSLTGSEIRRFDTRVQETIIDLTWLYNPAGQAQVVYTTKSTLFIDGNILSYGGSLGDSIQIDTCKYDNSGTYLGYSGVQFHEMVAGDSKLEKPVVGIITVIALKSNEKKRRLCTLMHDGARIVHWSFMHDSNYIVTVTTDLMIRVWDIQDPLQSANVGSRDKIQTPMQHDTFGFKDDKISFENINATVTDESSSTPSRPILSSARSGRRISVSQHARYIGTQISGKVGHVRAMFPLRSPCTSLEISSDDYIFYTGSEQGDVFQFRFEFGQNIVSELS</sequence>
<dbReference type="InterPro" id="IPR035699">
    <property type="entry name" value="AAA_6"/>
</dbReference>
<dbReference type="Gene3D" id="1.10.8.710">
    <property type="match status" value="1"/>
</dbReference>
<dbReference type="PROSITE" id="PS50181">
    <property type="entry name" value="FBOX"/>
    <property type="match status" value="1"/>
</dbReference>
<dbReference type="GO" id="GO:0030286">
    <property type="term" value="C:dynein complex"/>
    <property type="evidence" value="ECO:0000318"/>
    <property type="project" value="GO_Central"/>
</dbReference>
<keyword evidence="1" id="KW-0853">WD repeat</keyword>
<evidence type="ECO:0000256" key="3">
    <source>
        <dbReference type="SAM" id="Coils"/>
    </source>
</evidence>
<dbReference type="GO" id="GO:0045505">
    <property type="term" value="F:dynein intermediate chain binding"/>
    <property type="evidence" value="ECO:0000318"/>
    <property type="project" value="GO_Central"/>
</dbReference>
<dbReference type="InterPro" id="IPR001810">
    <property type="entry name" value="F-box_dom"/>
</dbReference>
<dbReference type="InterPro" id="IPR041228">
    <property type="entry name" value="Dynein_C"/>
</dbReference>
<feature type="region of interest" description="Disordered" evidence="4">
    <location>
        <begin position="367"/>
        <end position="386"/>
    </location>
</feature>
<dbReference type="Proteomes" id="UP000007241">
    <property type="component" value="Unassembled WGS sequence"/>
</dbReference>
<dbReference type="InterPro" id="IPR011047">
    <property type="entry name" value="Quinoprotein_ADH-like_sf"/>
</dbReference>
<dbReference type="Gene3D" id="1.20.920.20">
    <property type="match status" value="1"/>
</dbReference>
<dbReference type="InterPro" id="IPR026983">
    <property type="entry name" value="DHC"/>
</dbReference>
<dbReference type="Pfam" id="PF12937">
    <property type="entry name" value="F-box-like"/>
    <property type="match status" value="1"/>
</dbReference>
<dbReference type="Gene3D" id="1.20.1270.280">
    <property type="match status" value="1"/>
</dbReference>
<organism evidence="6 7">
    <name type="scientific">Batrachochytrium dendrobatidis (strain JAM81 / FGSC 10211)</name>
    <name type="common">Frog chytrid fungus</name>
    <dbReference type="NCBI Taxonomy" id="684364"/>
    <lineage>
        <taxon>Eukaryota</taxon>
        <taxon>Fungi</taxon>
        <taxon>Fungi incertae sedis</taxon>
        <taxon>Chytridiomycota</taxon>
        <taxon>Chytridiomycota incertae sedis</taxon>
        <taxon>Chytridiomycetes</taxon>
        <taxon>Rhizophydiales</taxon>
        <taxon>Rhizophydiales incertae sedis</taxon>
        <taxon>Batrachochytrium</taxon>
    </lineage>
</organism>
<dbReference type="InterPro" id="IPR011044">
    <property type="entry name" value="Quino_amine_DH_bsu"/>
</dbReference>
<proteinExistence type="predicted"/>
<reference evidence="6 7" key="1">
    <citation type="submission" date="2009-12" db="EMBL/GenBank/DDBJ databases">
        <title>The draft genome of Batrachochytrium dendrobatidis.</title>
        <authorList>
            <consortium name="US DOE Joint Genome Institute (JGI-PGF)"/>
            <person name="Kuo A."/>
            <person name="Salamov A."/>
            <person name="Schmutz J."/>
            <person name="Lucas S."/>
            <person name="Pitluck S."/>
            <person name="Rosenblum E."/>
            <person name="Stajich J."/>
            <person name="Eisen M."/>
            <person name="Grigoriev I.V."/>
        </authorList>
    </citation>
    <scope>NUCLEOTIDE SEQUENCE [LARGE SCALE GENOMIC DNA]</scope>
    <source>
        <strain evidence="7">JAM81 / FGSC 10211</strain>
    </source>
</reference>
<protein>
    <recommendedName>
        <fullName evidence="5">F-box domain-containing protein</fullName>
    </recommendedName>
</protein>
<dbReference type="Gene3D" id="1.20.920.30">
    <property type="match status" value="1"/>
</dbReference>
<dbReference type="SUPFAM" id="SSF81383">
    <property type="entry name" value="F-box domain"/>
    <property type="match status" value="1"/>
</dbReference>
<dbReference type="InParanoid" id="F4NYT4"/>
<dbReference type="STRING" id="684364.F4NYT4"/>
<dbReference type="HOGENOM" id="CLU_222876_0_0_1"/>
<dbReference type="SUPFAM" id="SSF52540">
    <property type="entry name" value="P-loop containing nucleoside triphosphate hydrolases"/>
    <property type="match status" value="4"/>
</dbReference>
<dbReference type="PANTHER" id="PTHR10676:SF343">
    <property type="entry name" value="DYNEIN AXONEMAL HEAVY CHAIN 10"/>
    <property type="match status" value="1"/>
</dbReference>
<evidence type="ECO:0000313" key="6">
    <source>
        <dbReference type="EMBL" id="EGF81762.1"/>
    </source>
</evidence>
<dbReference type="GO" id="GO:0060294">
    <property type="term" value="P:cilium movement involved in cell motility"/>
    <property type="evidence" value="ECO:0000318"/>
    <property type="project" value="GO_Central"/>
</dbReference>
<dbReference type="GO" id="GO:0051959">
    <property type="term" value="F:dynein light intermediate chain binding"/>
    <property type="evidence" value="ECO:0000318"/>
    <property type="project" value="GO_Central"/>
</dbReference>
<dbReference type="CDD" id="cd00009">
    <property type="entry name" value="AAA"/>
    <property type="match status" value="1"/>
</dbReference>
<dbReference type="PROSITE" id="PS00678">
    <property type="entry name" value="WD_REPEATS_1"/>
    <property type="match status" value="1"/>
</dbReference>
<dbReference type="EMBL" id="GL882881">
    <property type="protein sequence ID" value="EGF81762.1"/>
    <property type="molecule type" value="Genomic_DNA"/>
</dbReference>
<dbReference type="Gene3D" id="3.40.50.300">
    <property type="entry name" value="P-loop containing nucleotide triphosphate hydrolases"/>
    <property type="match status" value="5"/>
</dbReference>
<dbReference type="Pfam" id="PF13401">
    <property type="entry name" value="AAA_22"/>
    <property type="match status" value="1"/>
</dbReference>
<dbReference type="SUPFAM" id="SSF50998">
    <property type="entry name" value="Quinoprotein alcohol dehydrogenase-like"/>
    <property type="match status" value="1"/>
</dbReference>
<dbReference type="Pfam" id="PF12774">
    <property type="entry name" value="AAA_6"/>
    <property type="match status" value="1"/>
</dbReference>
<dbReference type="GeneID" id="18238195"/>
<name>F4NYT4_BATDJ</name>
<dbReference type="InterPro" id="IPR043157">
    <property type="entry name" value="Dynein_AAA1S"/>
</dbReference>
<dbReference type="InterPro" id="IPR019775">
    <property type="entry name" value="WD40_repeat_CS"/>
</dbReference>
<dbReference type="OrthoDB" id="2325716at2759"/>
<dbReference type="SMART" id="SM00382">
    <property type="entry name" value="AAA"/>
    <property type="match status" value="2"/>
</dbReference>
<dbReference type="InterPro" id="IPR027417">
    <property type="entry name" value="P-loop_NTPase"/>
</dbReference>
<dbReference type="FunFam" id="3.40.50.300:FF:005638">
    <property type="entry name" value="Uncharacterized protein"/>
    <property type="match status" value="1"/>
</dbReference>
<dbReference type="InterPro" id="IPR013602">
    <property type="entry name" value="Dynein_heavy_linker"/>
</dbReference>
<dbReference type="Gene3D" id="1.20.1280.50">
    <property type="match status" value="1"/>
</dbReference>
<evidence type="ECO:0000259" key="5">
    <source>
        <dbReference type="PROSITE" id="PS50181"/>
    </source>
</evidence>
<dbReference type="GO" id="GO:0097729">
    <property type="term" value="C:9+2 motile cilium"/>
    <property type="evidence" value="ECO:0000318"/>
    <property type="project" value="GO_Central"/>
</dbReference>
<evidence type="ECO:0000256" key="2">
    <source>
        <dbReference type="ARBA" id="ARBA00022737"/>
    </source>
</evidence>
<dbReference type="Gene3D" id="2.130.10.10">
    <property type="entry name" value="YVTN repeat-like/Quinoprotein amine dehydrogenase"/>
    <property type="match status" value="3"/>
</dbReference>
<evidence type="ECO:0000256" key="1">
    <source>
        <dbReference type="ARBA" id="ARBA00022574"/>
    </source>
</evidence>